<organism evidence="2 3">
    <name type="scientific">Rhizobium glycinendophyticum</name>
    <dbReference type="NCBI Taxonomy" id="2589807"/>
    <lineage>
        <taxon>Bacteria</taxon>
        <taxon>Pseudomonadati</taxon>
        <taxon>Pseudomonadota</taxon>
        <taxon>Alphaproteobacteria</taxon>
        <taxon>Hyphomicrobiales</taxon>
        <taxon>Rhizobiaceae</taxon>
        <taxon>Rhizobium/Agrobacterium group</taxon>
        <taxon>Rhizobium</taxon>
    </lineage>
</organism>
<dbReference type="RefSeq" id="WP_140826696.1">
    <property type="nucleotide sequence ID" value="NZ_VFYP01000001.1"/>
</dbReference>
<dbReference type="AlphaFoldDB" id="A0A504U5R5"/>
<evidence type="ECO:0000313" key="2">
    <source>
        <dbReference type="EMBL" id="TPP10348.1"/>
    </source>
</evidence>
<gene>
    <name evidence="2" type="ORF">FJQ55_05675</name>
</gene>
<reference evidence="2 3" key="1">
    <citation type="submission" date="2019-06" db="EMBL/GenBank/DDBJ databases">
        <title>Rhizobium sp. CL12 isolated from roots of soybean.</title>
        <authorList>
            <person name="Wang C."/>
        </authorList>
    </citation>
    <scope>NUCLEOTIDE SEQUENCE [LARGE SCALE GENOMIC DNA]</scope>
    <source>
        <strain evidence="2 3">CL12</strain>
    </source>
</reference>
<feature type="transmembrane region" description="Helical" evidence="1">
    <location>
        <begin position="12"/>
        <end position="36"/>
    </location>
</feature>
<keyword evidence="1" id="KW-0812">Transmembrane</keyword>
<keyword evidence="1" id="KW-1133">Transmembrane helix</keyword>
<keyword evidence="3" id="KW-1185">Reference proteome</keyword>
<name>A0A504U5R5_9HYPH</name>
<feature type="transmembrane region" description="Helical" evidence="1">
    <location>
        <begin position="114"/>
        <end position="133"/>
    </location>
</feature>
<keyword evidence="1" id="KW-0472">Membrane</keyword>
<dbReference type="OrthoDB" id="8399372at2"/>
<dbReference type="InterPro" id="IPR047730">
    <property type="entry name" value="ABZJ_00895-like"/>
</dbReference>
<comment type="caution">
    <text evidence="2">The sequence shown here is derived from an EMBL/GenBank/DDBJ whole genome shotgun (WGS) entry which is preliminary data.</text>
</comment>
<proteinExistence type="predicted"/>
<sequence>MPNFIVPMAIRFFFINLGIVVAIHVVVGILAFYGYVDVLSRSGTSVVLILAAGYWAGYYFHRQTGRPAEWAEAWPIGAVLALIQAATDGLQIGLVMLLDVPDKNLAILSKADPAILVPAMIFGYLLSLVGISWSMRSFSKVLLNAEKKKRQG</sequence>
<dbReference type="Proteomes" id="UP000316429">
    <property type="component" value="Unassembled WGS sequence"/>
</dbReference>
<dbReference type="EMBL" id="VFYP01000001">
    <property type="protein sequence ID" value="TPP10348.1"/>
    <property type="molecule type" value="Genomic_DNA"/>
</dbReference>
<dbReference type="NCBIfam" id="NF038216">
    <property type="entry name" value="ABZJ_00895_fam"/>
    <property type="match status" value="1"/>
</dbReference>
<evidence type="ECO:0000313" key="3">
    <source>
        <dbReference type="Proteomes" id="UP000316429"/>
    </source>
</evidence>
<protein>
    <submittedName>
        <fullName evidence="2">Uncharacterized protein</fullName>
    </submittedName>
</protein>
<evidence type="ECO:0000256" key="1">
    <source>
        <dbReference type="SAM" id="Phobius"/>
    </source>
</evidence>
<feature type="transmembrane region" description="Helical" evidence="1">
    <location>
        <begin position="73"/>
        <end position="94"/>
    </location>
</feature>
<accession>A0A504U5R5</accession>
<feature type="transmembrane region" description="Helical" evidence="1">
    <location>
        <begin position="42"/>
        <end position="61"/>
    </location>
</feature>